<keyword evidence="2" id="KW-0240">DNA-directed RNA polymerase</keyword>
<dbReference type="Gene3D" id="4.10.860.120">
    <property type="entry name" value="RNA polymerase II, clamp domain"/>
    <property type="match status" value="1"/>
</dbReference>
<dbReference type="GO" id="GO:0003677">
    <property type="term" value="F:DNA binding"/>
    <property type="evidence" value="ECO:0007669"/>
    <property type="project" value="InterPro"/>
</dbReference>
<evidence type="ECO:0000256" key="1">
    <source>
        <dbReference type="ARBA" id="ARBA00012418"/>
    </source>
</evidence>
<comment type="caution">
    <text evidence="10">The sequence shown here is derived from an EMBL/GenBank/DDBJ whole genome shotgun (WGS) entry which is preliminary data.</text>
</comment>
<dbReference type="InterPro" id="IPR044893">
    <property type="entry name" value="RNA_pol_Rpb1_clamp_domain"/>
</dbReference>
<evidence type="ECO:0000256" key="8">
    <source>
        <dbReference type="SAM" id="MobiDB-lite"/>
    </source>
</evidence>
<dbReference type="AlphaFoldDB" id="A0AAD9TW15"/>
<evidence type="ECO:0000313" key="10">
    <source>
        <dbReference type="EMBL" id="KAK2643222.1"/>
    </source>
</evidence>
<dbReference type="InterPro" id="IPR007080">
    <property type="entry name" value="RNA_pol_Rpb1_1"/>
</dbReference>
<evidence type="ECO:0000256" key="5">
    <source>
        <dbReference type="ARBA" id="ARBA00022723"/>
    </source>
</evidence>
<evidence type="ECO:0000256" key="6">
    <source>
        <dbReference type="ARBA" id="ARBA00022833"/>
    </source>
</evidence>
<proteinExistence type="predicted"/>
<evidence type="ECO:0000259" key="9">
    <source>
        <dbReference type="Pfam" id="PF04997"/>
    </source>
</evidence>
<keyword evidence="6" id="KW-0862">Zinc</keyword>
<evidence type="ECO:0000256" key="7">
    <source>
        <dbReference type="ARBA" id="ARBA00023163"/>
    </source>
</evidence>
<evidence type="ECO:0000256" key="4">
    <source>
        <dbReference type="ARBA" id="ARBA00022695"/>
    </source>
</evidence>
<dbReference type="InterPro" id="IPR015700">
    <property type="entry name" value="RPC1"/>
</dbReference>
<dbReference type="GO" id="GO:0003899">
    <property type="term" value="F:DNA-directed RNA polymerase activity"/>
    <property type="evidence" value="ECO:0007669"/>
    <property type="project" value="UniProtKB-EC"/>
</dbReference>
<feature type="domain" description="RNA polymerase Rpb1" evidence="9">
    <location>
        <begin position="23"/>
        <end position="115"/>
    </location>
</feature>
<feature type="region of interest" description="Disordered" evidence="8">
    <location>
        <begin position="115"/>
        <end position="152"/>
    </location>
</feature>
<keyword evidence="3" id="KW-0808">Transferase</keyword>
<evidence type="ECO:0000256" key="2">
    <source>
        <dbReference type="ARBA" id="ARBA00022478"/>
    </source>
</evidence>
<accession>A0AAD9TW15</accession>
<dbReference type="GO" id="GO:0006351">
    <property type="term" value="P:DNA-templated transcription"/>
    <property type="evidence" value="ECO:0007669"/>
    <property type="project" value="InterPro"/>
</dbReference>
<dbReference type="Proteomes" id="UP001280121">
    <property type="component" value="Unassembled WGS sequence"/>
</dbReference>
<keyword evidence="4" id="KW-0548">Nucleotidyltransferase</keyword>
<dbReference type="GO" id="GO:0046872">
    <property type="term" value="F:metal ion binding"/>
    <property type="evidence" value="ECO:0007669"/>
    <property type="project" value="UniProtKB-KW"/>
</dbReference>
<dbReference type="EC" id="2.7.7.6" evidence="1"/>
<evidence type="ECO:0000313" key="11">
    <source>
        <dbReference type="Proteomes" id="UP001280121"/>
    </source>
</evidence>
<dbReference type="GO" id="GO:0000428">
    <property type="term" value="C:DNA-directed RNA polymerase complex"/>
    <property type="evidence" value="ECO:0007669"/>
    <property type="project" value="UniProtKB-KW"/>
</dbReference>
<reference evidence="10" key="1">
    <citation type="journal article" date="2023" name="Plant J.">
        <title>Genome sequences and population genomics provide insights into the demographic history, inbreeding, and mutation load of two 'living fossil' tree species of Dipteronia.</title>
        <authorList>
            <person name="Feng Y."/>
            <person name="Comes H.P."/>
            <person name="Chen J."/>
            <person name="Zhu S."/>
            <person name="Lu R."/>
            <person name="Zhang X."/>
            <person name="Li P."/>
            <person name="Qiu J."/>
            <person name="Olsen K.M."/>
            <person name="Qiu Y."/>
        </authorList>
    </citation>
    <scope>NUCLEOTIDE SEQUENCE</scope>
    <source>
        <strain evidence="10">KIB01</strain>
    </source>
</reference>
<dbReference type="SUPFAM" id="SSF64484">
    <property type="entry name" value="beta and beta-prime subunits of DNA dependent RNA-polymerase"/>
    <property type="match status" value="1"/>
</dbReference>
<dbReference type="Pfam" id="PF04997">
    <property type="entry name" value="RNA_pol_Rpb1_1"/>
    <property type="match status" value="1"/>
</dbReference>
<dbReference type="PANTHER" id="PTHR48446:SF1">
    <property type="entry name" value="DNA-DIRECTED RNA POLYMERASE SUBUNIT BETA' N-TERMINAL SECTION"/>
    <property type="match status" value="1"/>
</dbReference>
<organism evidence="10 11">
    <name type="scientific">Dipteronia dyeriana</name>
    <dbReference type="NCBI Taxonomy" id="168575"/>
    <lineage>
        <taxon>Eukaryota</taxon>
        <taxon>Viridiplantae</taxon>
        <taxon>Streptophyta</taxon>
        <taxon>Embryophyta</taxon>
        <taxon>Tracheophyta</taxon>
        <taxon>Spermatophyta</taxon>
        <taxon>Magnoliopsida</taxon>
        <taxon>eudicotyledons</taxon>
        <taxon>Gunneridae</taxon>
        <taxon>Pentapetalae</taxon>
        <taxon>rosids</taxon>
        <taxon>malvids</taxon>
        <taxon>Sapindales</taxon>
        <taxon>Sapindaceae</taxon>
        <taxon>Hippocastanoideae</taxon>
        <taxon>Acereae</taxon>
        <taxon>Dipteronia</taxon>
    </lineage>
</organism>
<protein>
    <recommendedName>
        <fullName evidence="1">DNA-directed RNA polymerase</fullName>
        <ecNumber evidence="1">2.7.7.6</ecNumber>
    </recommendedName>
</protein>
<dbReference type="EMBL" id="JANJYI010000007">
    <property type="protein sequence ID" value="KAK2643222.1"/>
    <property type="molecule type" value="Genomic_DNA"/>
</dbReference>
<sequence length="178" mass="19609">MQQHRTEGLAFTKEPFIADGGPCRIESIQFSMMFGEEIMKAAEVQVYRARYYDGRGVPSEGGLLDCRMGPANKKASKCTTCHGDFGDCPGHYGYVNLALPVYNVGYMATILNILNRPPPSSDEEEDARGLHARRQRASTISSSEAAKPQEASQPLGPLQFQMLLYLVALPAFEGSQRM</sequence>
<evidence type="ECO:0000256" key="3">
    <source>
        <dbReference type="ARBA" id="ARBA00022679"/>
    </source>
</evidence>
<dbReference type="PANTHER" id="PTHR48446">
    <property type="entry name" value="DNA-DIRECTED RNA POLYMERASE SUBUNIT BETA' N-TERMINAL SECTION"/>
    <property type="match status" value="1"/>
</dbReference>
<gene>
    <name evidence="10" type="ORF">Ddye_024985</name>
</gene>
<name>A0AAD9TW15_9ROSI</name>
<keyword evidence="7" id="KW-0804">Transcription</keyword>
<keyword evidence="11" id="KW-1185">Reference proteome</keyword>
<keyword evidence="5" id="KW-0479">Metal-binding</keyword>